<evidence type="ECO:0000313" key="3">
    <source>
        <dbReference type="Proteomes" id="UP000292235"/>
    </source>
</evidence>
<gene>
    <name evidence="2" type="ORF">EKD16_21680</name>
</gene>
<feature type="transmembrane region" description="Helical" evidence="1">
    <location>
        <begin position="50"/>
        <end position="67"/>
    </location>
</feature>
<dbReference type="KEGG" id="strr:EKD16_21680"/>
<reference evidence="2 3" key="1">
    <citation type="submission" date="2019-02" db="EMBL/GenBank/DDBJ databases">
        <authorList>
            <person name="Khodamoradi S."/>
            <person name="Hahnke R.L."/>
            <person name="Kaempfer P."/>
            <person name="Schumann P."/>
            <person name="Rohde M."/>
            <person name="Steinert M."/>
            <person name="Luzhetskyy A."/>
            <person name="Wink J."/>
            <person name="Ruckert C."/>
        </authorList>
    </citation>
    <scope>NUCLEOTIDE SEQUENCE [LARGE SCALE GENOMIC DNA]</scope>
    <source>
        <strain evidence="2 3">M2</strain>
    </source>
</reference>
<proteinExistence type="predicted"/>
<dbReference type="EMBL" id="CP036455">
    <property type="protein sequence ID" value="QBI56091.1"/>
    <property type="molecule type" value="Genomic_DNA"/>
</dbReference>
<dbReference type="AlphaFoldDB" id="A0A4P6Q934"/>
<keyword evidence="3" id="KW-1185">Reference proteome</keyword>
<protein>
    <recommendedName>
        <fullName evidence="4">NERD domain-containing protein</fullName>
    </recommendedName>
</protein>
<accession>A0A4P6Q934</accession>
<evidence type="ECO:0000256" key="1">
    <source>
        <dbReference type="SAM" id="Phobius"/>
    </source>
</evidence>
<evidence type="ECO:0008006" key="4">
    <source>
        <dbReference type="Google" id="ProtNLM"/>
    </source>
</evidence>
<keyword evidence="1" id="KW-1133">Transmembrane helix</keyword>
<organism evidence="2 3">
    <name type="scientific">Streptomonospora litoralis</name>
    <dbReference type="NCBI Taxonomy" id="2498135"/>
    <lineage>
        <taxon>Bacteria</taxon>
        <taxon>Bacillati</taxon>
        <taxon>Actinomycetota</taxon>
        <taxon>Actinomycetes</taxon>
        <taxon>Streptosporangiales</taxon>
        <taxon>Nocardiopsidaceae</taxon>
        <taxon>Streptomonospora</taxon>
    </lineage>
</organism>
<sequence>MGGGGASRPGRTGRPSAAPAGRWVRFAVRASVAAAAGVMAAGFLDWRAGALVAGLTALTYLLLGTAGRRIPAARGLRPALRALRGGGYRVIREGTARYVAVGPGGVYLLVATRRQAVRLGGRGWRIGGAPAERLAERLSAQAARLDRALASDPAAADGSATAAAMLLVAGPRPEGVADLGGVLLARPRTGARFVLGRDDVLSAEDADRIAERIERHLFTPGSG</sequence>
<evidence type="ECO:0000313" key="2">
    <source>
        <dbReference type="EMBL" id="QBI56091.1"/>
    </source>
</evidence>
<feature type="transmembrane region" description="Helical" evidence="1">
    <location>
        <begin position="26"/>
        <end position="44"/>
    </location>
</feature>
<dbReference type="Proteomes" id="UP000292235">
    <property type="component" value="Chromosome"/>
</dbReference>
<keyword evidence="1" id="KW-0472">Membrane</keyword>
<keyword evidence="1" id="KW-0812">Transmembrane</keyword>
<name>A0A4P6Q934_9ACTN</name>